<comment type="caution">
    <text evidence="3">The sequence shown here is derived from an EMBL/GenBank/DDBJ whole genome shotgun (WGS) entry which is preliminary data.</text>
</comment>
<organism evidence="3 4">
    <name type="scientific">Virgibacillus kekensis</name>
    <dbReference type="NCBI Taxonomy" id="202261"/>
    <lineage>
        <taxon>Bacteria</taxon>
        <taxon>Bacillati</taxon>
        <taxon>Bacillota</taxon>
        <taxon>Bacilli</taxon>
        <taxon>Bacillales</taxon>
        <taxon>Bacillaceae</taxon>
        <taxon>Virgibacillus</taxon>
    </lineage>
</organism>
<keyword evidence="4" id="KW-1185">Reference proteome</keyword>
<feature type="compositionally biased region" description="Basic and acidic residues" evidence="1">
    <location>
        <begin position="39"/>
        <end position="61"/>
    </location>
</feature>
<dbReference type="EMBL" id="JBHSFU010000003">
    <property type="protein sequence ID" value="MFC4557414.1"/>
    <property type="molecule type" value="Genomic_DNA"/>
</dbReference>
<evidence type="ECO:0000256" key="2">
    <source>
        <dbReference type="SAM" id="Phobius"/>
    </source>
</evidence>
<protein>
    <submittedName>
        <fullName evidence="3">Uncharacterized protein</fullName>
    </submittedName>
</protein>
<evidence type="ECO:0000256" key="1">
    <source>
        <dbReference type="SAM" id="MobiDB-lite"/>
    </source>
</evidence>
<feature type="transmembrane region" description="Helical" evidence="2">
    <location>
        <begin position="78"/>
        <end position="96"/>
    </location>
</feature>
<keyword evidence="2" id="KW-1133">Transmembrane helix</keyword>
<gene>
    <name evidence="3" type="ORF">ACFO3D_04225</name>
</gene>
<evidence type="ECO:0000313" key="4">
    <source>
        <dbReference type="Proteomes" id="UP001595989"/>
    </source>
</evidence>
<accession>A0ABV9DF21</accession>
<name>A0ABV9DF21_9BACI</name>
<keyword evidence="2" id="KW-0472">Membrane</keyword>
<keyword evidence="2" id="KW-0812">Transmembrane</keyword>
<proteinExistence type="predicted"/>
<evidence type="ECO:0000313" key="3">
    <source>
        <dbReference type="EMBL" id="MFC4557414.1"/>
    </source>
</evidence>
<dbReference type="Proteomes" id="UP001595989">
    <property type="component" value="Unassembled WGS sequence"/>
</dbReference>
<reference evidence="4" key="1">
    <citation type="journal article" date="2019" name="Int. J. Syst. Evol. Microbiol.">
        <title>The Global Catalogue of Microorganisms (GCM) 10K type strain sequencing project: providing services to taxonomists for standard genome sequencing and annotation.</title>
        <authorList>
            <consortium name="The Broad Institute Genomics Platform"/>
            <consortium name="The Broad Institute Genome Sequencing Center for Infectious Disease"/>
            <person name="Wu L."/>
            <person name="Ma J."/>
        </authorList>
    </citation>
    <scope>NUCLEOTIDE SEQUENCE [LARGE SCALE GENOMIC DNA]</scope>
    <source>
        <strain evidence="4">CGMCC 4.7426</strain>
    </source>
</reference>
<feature type="region of interest" description="Disordered" evidence="1">
    <location>
        <begin position="22"/>
        <end position="65"/>
    </location>
</feature>
<sequence>MREETKNHEDQAEELRKLFNEVESQGEDNRPLIEDTEIKEEGKQDRDVDILNLPPRKEVHGGKNTGTRFKVSRASLRLVTVIVILFLVIAGAYYLWGPELSEIINGL</sequence>
<dbReference type="RefSeq" id="WP_390293366.1">
    <property type="nucleotide sequence ID" value="NZ_JBHSFU010000003.1"/>
</dbReference>